<dbReference type="PANTHER" id="PTHR34222:SF33">
    <property type="entry name" value="RETROTRANSPOSON GAG DOMAIN-CONTAINING PROTEIN"/>
    <property type="match status" value="1"/>
</dbReference>
<dbReference type="InterPro" id="IPR029472">
    <property type="entry name" value="Copia-like_N"/>
</dbReference>
<dbReference type="Gramene" id="ESR65397">
    <property type="protein sequence ID" value="ESR65397"/>
    <property type="gene ID" value="CICLE_v10010244mg"/>
</dbReference>
<feature type="compositionally biased region" description="Basic and acidic residues" evidence="1">
    <location>
        <begin position="153"/>
        <end position="171"/>
    </location>
</feature>
<evidence type="ECO:0000313" key="4">
    <source>
        <dbReference type="Proteomes" id="UP000030687"/>
    </source>
</evidence>
<dbReference type="eggNOG" id="KOG0017">
    <property type="taxonomic scope" value="Eukaryota"/>
</dbReference>
<gene>
    <name evidence="3" type="ORF">CICLE_v10010244mg</name>
</gene>
<feature type="region of interest" description="Disordered" evidence="1">
    <location>
        <begin position="126"/>
        <end position="171"/>
    </location>
</feature>
<keyword evidence="4" id="KW-1185">Reference proteome</keyword>
<feature type="non-terminal residue" evidence="3">
    <location>
        <position position="1"/>
    </location>
</feature>
<evidence type="ECO:0000313" key="3">
    <source>
        <dbReference type="EMBL" id="ESR65397.1"/>
    </source>
</evidence>
<dbReference type="Pfam" id="PF14244">
    <property type="entry name" value="Retrotran_gag_3"/>
    <property type="match status" value="1"/>
</dbReference>
<dbReference type="Proteomes" id="UP000030687">
    <property type="component" value="Unassembled WGS sequence"/>
</dbReference>
<proteinExistence type="predicted"/>
<dbReference type="KEGG" id="cic:CICLE_v10010244mg"/>
<dbReference type="PANTHER" id="PTHR34222">
    <property type="entry name" value="GAG_PRE-INTEGRS DOMAIN-CONTAINING PROTEIN"/>
    <property type="match status" value="1"/>
</dbReference>
<sequence length="171" mass="19399">FKLSSVALNGLNYVPWSRAVTLSLGGKRKLGYTNGVFKLKCEIVVAEQGDKTFSEHLGYLKKLGDELNMYRSFTADLIVLLKPEYKNLRSNILMAPKLPSFSIICQTIQQEETRKKTMNANAKITSEKPDSHVLVAEKNDRKEKYGKSNCNKGKKESYHCDHCRKNGHTKD</sequence>
<name>V4UH23_CITCL</name>
<feature type="domain" description="Retrotransposon Copia-like N-terminal" evidence="2">
    <location>
        <begin position="3"/>
        <end position="37"/>
    </location>
</feature>
<dbReference type="EMBL" id="KI535697">
    <property type="protein sequence ID" value="ESR65397.1"/>
    <property type="molecule type" value="Genomic_DNA"/>
</dbReference>
<dbReference type="AlphaFoldDB" id="V4UH23"/>
<reference evidence="3 4" key="1">
    <citation type="submission" date="2013-10" db="EMBL/GenBank/DDBJ databases">
        <authorList>
            <consortium name="International Citrus Genome Consortium"/>
            <person name="Jenkins J."/>
            <person name="Schmutz J."/>
            <person name="Prochnik S."/>
            <person name="Rokhsar D."/>
            <person name="Gmitter F."/>
            <person name="Ollitrault P."/>
            <person name="Machado M."/>
            <person name="Talon M."/>
            <person name="Wincker P."/>
            <person name="Jaillon O."/>
            <person name="Morgante M."/>
        </authorList>
    </citation>
    <scope>NUCLEOTIDE SEQUENCE</scope>
    <source>
        <strain evidence="4">cv. Clemenules</strain>
    </source>
</reference>
<protein>
    <recommendedName>
        <fullName evidence="2">Retrotransposon Copia-like N-terminal domain-containing protein</fullName>
    </recommendedName>
</protein>
<evidence type="ECO:0000259" key="2">
    <source>
        <dbReference type="Pfam" id="PF14244"/>
    </source>
</evidence>
<feature type="compositionally biased region" description="Basic and acidic residues" evidence="1">
    <location>
        <begin position="126"/>
        <end position="146"/>
    </location>
</feature>
<dbReference type="InParanoid" id="V4UH23"/>
<organism evidence="3 4">
    <name type="scientific">Citrus clementina</name>
    <name type="common">Clementine</name>
    <name type="synonym">Citrus deliciosa x Citrus sinensis</name>
    <dbReference type="NCBI Taxonomy" id="85681"/>
    <lineage>
        <taxon>Eukaryota</taxon>
        <taxon>Viridiplantae</taxon>
        <taxon>Streptophyta</taxon>
        <taxon>Embryophyta</taxon>
        <taxon>Tracheophyta</taxon>
        <taxon>Spermatophyta</taxon>
        <taxon>Magnoliopsida</taxon>
        <taxon>eudicotyledons</taxon>
        <taxon>Gunneridae</taxon>
        <taxon>Pentapetalae</taxon>
        <taxon>rosids</taxon>
        <taxon>malvids</taxon>
        <taxon>Sapindales</taxon>
        <taxon>Rutaceae</taxon>
        <taxon>Aurantioideae</taxon>
        <taxon>Citrus</taxon>
    </lineage>
</organism>
<evidence type="ECO:0000256" key="1">
    <source>
        <dbReference type="SAM" id="MobiDB-lite"/>
    </source>
</evidence>
<accession>V4UH23</accession>